<proteinExistence type="predicted"/>
<sequence>MKRSGSLLLSVLLHVGVFALAFITWTHQTPRTLTSSVPVTIISDMPTFEQAAAPVDELAVKPPEPEPAPEVVPEPAPPTPAPKQPVPKPEVAKAPTPQPKPAPKTPEVSKDGLKKPQDTKKPAQKVPAKPAPKALDLDALTKMQSSPSKAPTRAPARANTRATDGASNAGSSPADTGPAMNALTARLQKLWSPNCDVPGSNQVEVDIGFTLSPGGRVVKGPEWLDRRSDPVWQAGASRAIAAVSRGQPYGDLPDGLYNRALIITFDAKTFCASR</sequence>
<reference evidence="2" key="1">
    <citation type="journal article" date="2014" name="Int. J. Syst. Evol. Microbiol.">
        <title>Complete genome sequence of Corynebacterium casei LMG S-19264T (=DSM 44701T), isolated from a smear-ripened cheese.</title>
        <authorList>
            <consortium name="US DOE Joint Genome Institute (JGI-PGF)"/>
            <person name="Walter F."/>
            <person name="Albersmeier A."/>
            <person name="Kalinowski J."/>
            <person name="Ruckert C."/>
        </authorList>
    </citation>
    <scope>NUCLEOTIDE SEQUENCE</scope>
    <source>
        <strain evidence="2">KCTC 32296</strain>
    </source>
</reference>
<feature type="compositionally biased region" description="Basic and acidic residues" evidence="1">
    <location>
        <begin position="107"/>
        <end position="121"/>
    </location>
</feature>
<dbReference type="AlphaFoldDB" id="A0A918Q179"/>
<feature type="compositionally biased region" description="Polar residues" evidence="1">
    <location>
        <begin position="165"/>
        <end position="174"/>
    </location>
</feature>
<accession>A0A918Q179</accession>
<gene>
    <name evidence="2" type="primary">tolA</name>
    <name evidence="2" type="ORF">GCM10011273_14590</name>
</gene>
<dbReference type="EMBL" id="BMZB01000001">
    <property type="protein sequence ID" value="GGZ29619.1"/>
    <property type="molecule type" value="Genomic_DNA"/>
</dbReference>
<feature type="compositionally biased region" description="Pro residues" evidence="1">
    <location>
        <begin position="65"/>
        <end position="88"/>
    </location>
</feature>
<evidence type="ECO:0000313" key="2">
    <source>
        <dbReference type="EMBL" id="GGZ29619.1"/>
    </source>
</evidence>
<evidence type="ECO:0000256" key="1">
    <source>
        <dbReference type="SAM" id="MobiDB-lite"/>
    </source>
</evidence>
<name>A0A918Q179_9CAUL</name>
<feature type="compositionally biased region" description="Low complexity" evidence="1">
    <location>
        <begin position="150"/>
        <end position="163"/>
    </location>
</feature>
<comment type="caution">
    <text evidence="2">The sequence shown here is derived from an EMBL/GenBank/DDBJ whole genome shotgun (WGS) entry which is preliminary data.</text>
</comment>
<evidence type="ECO:0008006" key="4">
    <source>
        <dbReference type="Google" id="ProtNLM"/>
    </source>
</evidence>
<protein>
    <recommendedName>
        <fullName evidence="4">Cell division and transport-associated protein TolA</fullName>
    </recommendedName>
</protein>
<dbReference type="Proteomes" id="UP000662572">
    <property type="component" value="Unassembled WGS sequence"/>
</dbReference>
<feature type="compositionally biased region" description="Low complexity" evidence="1">
    <location>
        <begin position="124"/>
        <end position="134"/>
    </location>
</feature>
<feature type="region of interest" description="Disordered" evidence="1">
    <location>
        <begin position="59"/>
        <end position="178"/>
    </location>
</feature>
<evidence type="ECO:0000313" key="3">
    <source>
        <dbReference type="Proteomes" id="UP000662572"/>
    </source>
</evidence>
<keyword evidence="3" id="KW-1185">Reference proteome</keyword>
<reference evidence="2" key="2">
    <citation type="submission" date="2020-09" db="EMBL/GenBank/DDBJ databases">
        <authorList>
            <person name="Sun Q."/>
            <person name="Kim S."/>
        </authorList>
    </citation>
    <scope>NUCLEOTIDE SEQUENCE</scope>
    <source>
        <strain evidence="2">KCTC 32296</strain>
    </source>
</reference>
<organism evidence="2 3">
    <name type="scientific">Asticcacaulis endophyticus</name>
    <dbReference type="NCBI Taxonomy" id="1395890"/>
    <lineage>
        <taxon>Bacteria</taxon>
        <taxon>Pseudomonadati</taxon>
        <taxon>Pseudomonadota</taxon>
        <taxon>Alphaproteobacteria</taxon>
        <taxon>Caulobacterales</taxon>
        <taxon>Caulobacteraceae</taxon>
        <taxon>Asticcacaulis</taxon>
    </lineage>
</organism>
<dbReference type="Gene3D" id="3.30.1150.10">
    <property type="match status" value="1"/>
</dbReference>
<dbReference type="RefSeq" id="WP_189485711.1">
    <property type="nucleotide sequence ID" value="NZ_BMZB01000001.1"/>
</dbReference>